<dbReference type="RefSeq" id="WP_184141591.1">
    <property type="nucleotide sequence ID" value="NZ_JACHIK010000003.1"/>
</dbReference>
<sequence>MKTLPRLLAACIAAALPMPALAAQTYALVVGVDHYPNDVSLDGAVQDAEDVYRSMNEAGFKAIKFTNEEARKDDIRKAWTDMVTEAAPGDTIIFTYAGHGAQMPELIPGDEADGLDEFLQLPGFDRNRYEETSKEIIVDNEMNAWFAEAEGKGVHVLFVSDSCFSGGMSRSIKGKTRLAPAVKVKLAPPSQEAISGANLKEADFKQVTVLAASLESQPTPEVIIDGQPRGALSWSFARAVEGSADRNGDGLITRIELEDYVFSNVKNRSEALQVPNFTPQVARSESEVVVTLTRGIPVKAEEGAAANTDAGRTVKTAKELGWTGTIALQIDGTAERPQHADGAGTPFRWDVASGVFYTPNGDVAAENVGPDRIQAVVDKFVLLDFLKAMASQNPGSVSLTPAKDIYAAGDRLRFDAPPGRYPNMLVFNLANTGEVQFLDMQAAGTNSSEFKLTDVEVVKPFGADHLITISTAEPVDAIGSVLADRNVTAETLLQALATRLDGKEASVAIQPLYTRETL</sequence>
<feature type="chain" id="PRO_5030560069" evidence="1">
    <location>
        <begin position="23"/>
        <end position="518"/>
    </location>
</feature>
<dbReference type="PROSITE" id="PS00018">
    <property type="entry name" value="EF_HAND_1"/>
    <property type="match status" value="1"/>
</dbReference>
<keyword evidence="4" id="KW-1185">Reference proteome</keyword>
<gene>
    <name evidence="3" type="ORF">HNQ66_001054</name>
</gene>
<dbReference type="InterPro" id="IPR011600">
    <property type="entry name" value="Pept_C14_caspase"/>
</dbReference>
<evidence type="ECO:0000313" key="3">
    <source>
        <dbReference type="EMBL" id="MBB5041671.1"/>
    </source>
</evidence>
<protein>
    <submittedName>
        <fullName evidence="3">Putative caspase-like protein</fullName>
    </submittedName>
</protein>
<organism evidence="3 4">
    <name type="scientific">Shinella fusca</name>
    <dbReference type="NCBI Taxonomy" id="544480"/>
    <lineage>
        <taxon>Bacteria</taxon>
        <taxon>Pseudomonadati</taxon>
        <taxon>Pseudomonadota</taxon>
        <taxon>Alphaproteobacteria</taxon>
        <taxon>Hyphomicrobiales</taxon>
        <taxon>Rhizobiaceae</taxon>
        <taxon>Shinella</taxon>
    </lineage>
</organism>
<dbReference type="SUPFAM" id="SSF52129">
    <property type="entry name" value="Caspase-like"/>
    <property type="match status" value="1"/>
</dbReference>
<dbReference type="PANTHER" id="PTHR48104:SF30">
    <property type="entry name" value="METACASPASE-1"/>
    <property type="match status" value="1"/>
</dbReference>
<evidence type="ECO:0000256" key="1">
    <source>
        <dbReference type="SAM" id="SignalP"/>
    </source>
</evidence>
<proteinExistence type="predicted"/>
<reference evidence="3 4" key="1">
    <citation type="submission" date="2020-08" db="EMBL/GenBank/DDBJ databases">
        <title>Genomic Encyclopedia of Type Strains, Phase IV (KMG-IV): sequencing the most valuable type-strain genomes for metagenomic binning, comparative biology and taxonomic classification.</title>
        <authorList>
            <person name="Goeker M."/>
        </authorList>
    </citation>
    <scope>NUCLEOTIDE SEQUENCE [LARGE SCALE GENOMIC DNA]</scope>
    <source>
        <strain evidence="3 4">DSM 21319</strain>
    </source>
</reference>
<feature type="domain" description="Peptidase C14 caspase" evidence="2">
    <location>
        <begin position="26"/>
        <end position="244"/>
    </location>
</feature>
<dbReference type="InterPro" id="IPR018247">
    <property type="entry name" value="EF_Hand_1_Ca_BS"/>
</dbReference>
<dbReference type="EMBL" id="JACHIK010000003">
    <property type="protein sequence ID" value="MBB5041671.1"/>
    <property type="molecule type" value="Genomic_DNA"/>
</dbReference>
<dbReference type="InterPro" id="IPR050452">
    <property type="entry name" value="Metacaspase"/>
</dbReference>
<dbReference type="GO" id="GO:0004197">
    <property type="term" value="F:cysteine-type endopeptidase activity"/>
    <property type="evidence" value="ECO:0007669"/>
    <property type="project" value="InterPro"/>
</dbReference>
<accession>A0A7W7YSX4</accession>
<dbReference type="Gene3D" id="3.40.50.1460">
    <property type="match status" value="1"/>
</dbReference>
<dbReference type="AlphaFoldDB" id="A0A7W7YSX4"/>
<dbReference type="GO" id="GO:0005737">
    <property type="term" value="C:cytoplasm"/>
    <property type="evidence" value="ECO:0007669"/>
    <property type="project" value="TreeGrafter"/>
</dbReference>
<dbReference type="GO" id="GO:0006508">
    <property type="term" value="P:proteolysis"/>
    <property type="evidence" value="ECO:0007669"/>
    <property type="project" value="InterPro"/>
</dbReference>
<feature type="signal peptide" evidence="1">
    <location>
        <begin position="1"/>
        <end position="22"/>
    </location>
</feature>
<name>A0A7W7YSX4_9HYPH</name>
<evidence type="ECO:0000313" key="4">
    <source>
        <dbReference type="Proteomes" id="UP000535406"/>
    </source>
</evidence>
<evidence type="ECO:0000259" key="2">
    <source>
        <dbReference type="Pfam" id="PF00656"/>
    </source>
</evidence>
<dbReference type="Pfam" id="PF00656">
    <property type="entry name" value="Peptidase_C14"/>
    <property type="match status" value="1"/>
</dbReference>
<dbReference type="InterPro" id="IPR029030">
    <property type="entry name" value="Caspase-like_dom_sf"/>
</dbReference>
<dbReference type="Proteomes" id="UP000535406">
    <property type="component" value="Unassembled WGS sequence"/>
</dbReference>
<keyword evidence="1" id="KW-0732">Signal</keyword>
<dbReference type="PANTHER" id="PTHR48104">
    <property type="entry name" value="METACASPASE-4"/>
    <property type="match status" value="1"/>
</dbReference>
<comment type="caution">
    <text evidence="3">The sequence shown here is derived from an EMBL/GenBank/DDBJ whole genome shotgun (WGS) entry which is preliminary data.</text>
</comment>